<organism evidence="1 2">
    <name type="scientific">Camellia sinensis</name>
    <name type="common">Tea plant</name>
    <name type="synonym">Thea sinensis</name>
    <dbReference type="NCBI Taxonomy" id="4442"/>
    <lineage>
        <taxon>Eukaryota</taxon>
        <taxon>Viridiplantae</taxon>
        <taxon>Streptophyta</taxon>
        <taxon>Embryophyta</taxon>
        <taxon>Tracheophyta</taxon>
        <taxon>Spermatophyta</taxon>
        <taxon>Magnoliopsida</taxon>
        <taxon>eudicotyledons</taxon>
        <taxon>Gunneridae</taxon>
        <taxon>Pentapetalae</taxon>
        <taxon>asterids</taxon>
        <taxon>Ericales</taxon>
        <taxon>Theaceae</taxon>
        <taxon>Camellia</taxon>
    </lineage>
</organism>
<sequence>MYSSSSLCMSSQTISSCPVLAIYSILSFHRRRQIVGVDFRPHKQMENLVREHGTE</sequence>
<evidence type="ECO:0000313" key="2">
    <source>
        <dbReference type="Proteomes" id="UP000593564"/>
    </source>
</evidence>
<keyword evidence="2" id="KW-1185">Reference proteome</keyword>
<reference evidence="2" key="1">
    <citation type="journal article" date="2020" name="Nat. Commun.">
        <title>Genome assembly of wild tea tree DASZ reveals pedigree and selection history of tea varieties.</title>
        <authorList>
            <person name="Zhang W."/>
            <person name="Zhang Y."/>
            <person name="Qiu H."/>
            <person name="Guo Y."/>
            <person name="Wan H."/>
            <person name="Zhang X."/>
            <person name="Scossa F."/>
            <person name="Alseekh S."/>
            <person name="Zhang Q."/>
            <person name="Wang P."/>
            <person name="Xu L."/>
            <person name="Schmidt M.H."/>
            <person name="Jia X."/>
            <person name="Li D."/>
            <person name="Zhu A."/>
            <person name="Guo F."/>
            <person name="Chen W."/>
            <person name="Ni D."/>
            <person name="Usadel B."/>
            <person name="Fernie A.R."/>
            <person name="Wen W."/>
        </authorList>
    </citation>
    <scope>NUCLEOTIDE SEQUENCE [LARGE SCALE GENOMIC DNA]</scope>
    <source>
        <strain evidence="2">cv. G240</strain>
    </source>
</reference>
<reference evidence="1 2" key="2">
    <citation type="submission" date="2020-07" db="EMBL/GenBank/DDBJ databases">
        <title>Genome assembly of wild tea tree DASZ reveals pedigree and selection history of tea varieties.</title>
        <authorList>
            <person name="Zhang W."/>
        </authorList>
    </citation>
    <scope>NUCLEOTIDE SEQUENCE [LARGE SCALE GENOMIC DNA]</scope>
    <source>
        <strain evidence="2">cv. G240</strain>
        <tissue evidence="1">Leaf</tissue>
    </source>
</reference>
<gene>
    <name evidence="1" type="ORF">HYC85_029946</name>
</gene>
<protein>
    <submittedName>
        <fullName evidence="1">Uncharacterized protein</fullName>
    </submittedName>
</protein>
<proteinExistence type="predicted"/>
<comment type="caution">
    <text evidence="1">The sequence shown here is derived from an EMBL/GenBank/DDBJ whole genome shotgun (WGS) entry which is preliminary data.</text>
</comment>
<dbReference type="AlphaFoldDB" id="A0A7J7G052"/>
<name>A0A7J7G052_CAMSI</name>
<dbReference type="Proteomes" id="UP000593564">
    <property type="component" value="Unassembled WGS sequence"/>
</dbReference>
<accession>A0A7J7G052</accession>
<evidence type="ECO:0000313" key="1">
    <source>
        <dbReference type="EMBL" id="KAF5933775.1"/>
    </source>
</evidence>
<dbReference type="EMBL" id="JACBKZ010000014">
    <property type="protein sequence ID" value="KAF5933775.1"/>
    <property type="molecule type" value="Genomic_DNA"/>
</dbReference>